<sequence>MPNNEICVTKAHDTPPLFWLCSQQSSINTSLHQLGLPTLMTDKFKALDLLFTQVQLLKSFIKVVMKKPDSEKINFILKGEDCTAEHKVYSVWFWD</sequence>
<reference evidence="2" key="1">
    <citation type="journal article" date="2014" name="Proc. Natl. Acad. Sci. U.S.A.">
        <title>Extensive sampling of basidiomycete genomes demonstrates inadequacy of the white-rot/brown-rot paradigm for wood decay fungi.</title>
        <authorList>
            <person name="Riley R."/>
            <person name="Salamov A.A."/>
            <person name="Brown D.W."/>
            <person name="Nagy L.G."/>
            <person name="Floudas D."/>
            <person name="Held B.W."/>
            <person name="Levasseur A."/>
            <person name="Lombard V."/>
            <person name="Morin E."/>
            <person name="Otillar R."/>
            <person name="Lindquist E.A."/>
            <person name="Sun H."/>
            <person name="LaButti K.M."/>
            <person name="Schmutz J."/>
            <person name="Jabbour D."/>
            <person name="Luo H."/>
            <person name="Baker S.E."/>
            <person name="Pisabarro A.G."/>
            <person name="Walton J.D."/>
            <person name="Blanchette R.A."/>
            <person name="Henrissat B."/>
            <person name="Martin F."/>
            <person name="Cullen D."/>
            <person name="Hibbett D.S."/>
            <person name="Grigoriev I.V."/>
        </authorList>
    </citation>
    <scope>NUCLEOTIDE SEQUENCE [LARGE SCALE GENOMIC DNA]</scope>
    <source>
        <strain evidence="2">PC15</strain>
    </source>
</reference>
<evidence type="ECO:0000313" key="1">
    <source>
        <dbReference type="EMBL" id="KDQ27189.1"/>
    </source>
</evidence>
<dbReference type="EMBL" id="KL198009">
    <property type="protein sequence ID" value="KDQ27189.1"/>
    <property type="molecule type" value="Genomic_DNA"/>
</dbReference>
<name>A0A067NH40_PLEO1</name>
<dbReference type="AlphaFoldDB" id="A0A067NH40"/>
<gene>
    <name evidence="1" type="ORF">PLEOSDRAFT_1106067</name>
</gene>
<evidence type="ECO:0000313" key="2">
    <source>
        <dbReference type="Proteomes" id="UP000027073"/>
    </source>
</evidence>
<dbReference type="InParanoid" id="A0A067NH40"/>
<protein>
    <submittedName>
        <fullName evidence="1">Uncharacterized protein</fullName>
    </submittedName>
</protein>
<organism evidence="1 2">
    <name type="scientific">Pleurotus ostreatus (strain PC15)</name>
    <name type="common">Oyster mushroom</name>
    <dbReference type="NCBI Taxonomy" id="1137138"/>
    <lineage>
        <taxon>Eukaryota</taxon>
        <taxon>Fungi</taxon>
        <taxon>Dikarya</taxon>
        <taxon>Basidiomycota</taxon>
        <taxon>Agaricomycotina</taxon>
        <taxon>Agaricomycetes</taxon>
        <taxon>Agaricomycetidae</taxon>
        <taxon>Agaricales</taxon>
        <taxon>Pleurotineae</taxon>
        <taxon>Pleurotaceae</taxon>
        <taxon>Pleurotus</taxon>
    </lineage>
</organism>
<proteinExistence type="predicted"/>
<dbReference type="HOGENOM" id="CLU_2373663_0_0_1"/>
<dbReference type="VEuPathDB" id="FungiDB:PLEOSDRAFT_1106067"/>
<dbReference type="Proteomes" id="UP000027073">
    <property type="component" value="Unassembled WGS sequence"/>
</dbReference>
<accession>A0A067NH40</accession>